<reference evidence="9" key="1">
    <citation type="journal article" date="2013" name="Nat. Genet.">
        <title>The Capsella rubella genome and the genomic consequences of rapid mating system evolution.</title>
        <authorList>
            <person name="Slotte T."/>
            <person name="Hazzouri K.M."/>
            <person name="Agren J.A."/>
            <person name="Koenig D."/>
            <person name="Maumus F."/>
            <person name="Guo Y.L."/>
            <person name="Steige K."/>
            <person name="Platts A.E."/>
            <person name="Escobar J.S."/>
            <person name="Newman L.K."/>
            <person name="Wang W."/>
            <person name="Mandakova T."/>
            <person name="Vello E."/>
            <person name="Smith L.M."/>
            <person name="Henz S.R."/>
            <person name="Steffen J."/>
            <person name="Takuno S."/>
            <person name="Brandvain Y."/>
            <person name="Coop G."/>
            <person name="Andolfatto P."/>
            <person name="Hu T.T."/>
            <person name="Blanchette M."/>
            <person name="Clark R.M."/>
            <person name="Quesneville H."/>
            <person name="Nordborg M."/>
            <person name="Gaut B.S."/>
            <person name="Lysak M.A."/>
            <person name="Jenkins J."/>
            <person name="Grimwood J."/>
            <person name="Chapman J."/>
            <person name="Prochnik S."/>
            <person name="Shu S."/>
            <person name="Rokhsar D."/>
            <person name="Schmutz J."/>
            <person name="Weigel D."/>
            <person name="Wright S.I."/>
        </authorList>
    </citation>
    <scope>NUCLEOTIDE SEQUENCE [LARGE SCALE GENOMIC DNA]</scope>
    <source>
        <strain evidence="9">cv. Monte Gargano</strain>
    </source>
</reference>
<dbReference type="GO" id="GO:0051301">
    <property type="term" value="P:cell division"/>
    <property type="evidence" value="ECO:0007669"/>
    <property type="project" value="UniProtKB-KW"/>
</dbReference>
<dbReference type="PIRSF" id="PIRSF001771">
    <property type="entry name" value="Cyclin_A_B_D_E"/>
    <property type="match status" value="1"/>
</dbReference>
<dbReference type="EMBL" id="KB870805">
    <property type="protein sequence ID" value="EOA36680.1"/>
    <property type="molecule type" value="Genomic_DNA"/>
</dbReference>
<dbReference type="AlphaFoldDB" id="R0IEK5"/>
<dbReference type="InterPro" id="IPR039361">
    <property type="entry name" value="Cyclin"/>
</dbReference>
<feature type="domain" description="Cyclin-like" evidence="6">
    <location>
        <begin position="160"/>
        <end position="249"/>
    </location>
</feature>
<evidence type="ECO:0000256" key="1">
    <source>
        <dbReference type="ARBA" id="ARBA00006955"/>
    </source>
</evidence>
<evidence type="ECO:0000256" key="4">
    <source>
        <dbReference type="ARBA" id="ARBA00023306"/>
    </source>
</evidence>
<dbReference type="Gene3D" id="1.10.472.10">
    <property type="entry name" value="Cyclin-like"/>
    <property type="match status" value="2"/>
</dbReference>
<comment type="similarity">
    <text evidence="1">Belongs to the cyclin family. Cyclin AB subfamily.</text>
</comment>
<dbReference type="InterPro" id="IPR036915">
    <property type="entry name" value="Cyclin-like_sf"/>
</dbReference>
<dbReference type="Pfam" id="PF02984">
    <property type="entry name" value="Cyclin_C"/>
    <property type="match status" value="1"/>
</dbReference>
<dbReference type="eggNOG" id="KOG0654">
    <property type="taxonomic scope" value="Eukaryota"/>
</dbReference>
<dbReference type="SUPFAM" id="SSF47954">
    <property type="entry name" value="Cyclin-like"/>
    <property type="match status" value="2"/>
</dbReference>
<proteinExistence type="inferred from homology"/>
<dbReference type="OrthoDB" id="5590282at2759"/>
<dbReference type="SMART" id="SM00385">
    <property type="entry name" value="CYCLIN"/>
    <property type="match status" value="2"/>
</dbReference>
<name>R0IEK5_9BRAS</name>
<evidence type="ECO:0000256" key="5">
    <source>
        <dbReference type="RuleBase" id="RU000383"/>
    </source>
</evidence>
<keyword evidence="3 5" id="KW-0195">Cyclin</keyword>
<keyword evidence="2" id="KW-0132">Cell division</keyword>
<dbReference type="InterPro" id="IPR013763">
    <property type="entry name" value="Cyclin-like_dom"/>
</dbReference>
<dbReference type="KEGG" id="crb:17897919"/>
<organism evidence="8 9">
    <name type="scientific">Capsella rubella</name>
    <dbReference type="NCBI Taxonomy" id="81985"/>
    <lineage>
        <taxon>Eukaryota</taxon>
        <taxon>Viridiplantae</taxon>
        <taxon>Streptophyta</taxon>
        <taxon>Embryophyta</taxon>
        <taxon>Tracheophyta</taxon>
        <taxon>Spermatophyta</taxon>
        <taxon>Magnoliopsida</taxon>
        <taxon>eudicotyledons</taxon>
        <taxon>Gunneridae</taxon>
        <taxon>Pentapetalae</taxon>
        <taxon>rosids</taxon>
        <taxon>malvids</taxon>
        <taxon>Brassicales</taxon>
        <taxon>Brassicaceae</taxon>
        <taxon>Camelineae</taxon>
        <taxon>Capsella</taxon>
    </lineage>
</organism>
<keyword evidence="9" id="KW-1185">Reference proteome</keyword>
<dbReference type="CDD" id="cd20506">
    <property type="entry name" value="CYCLIN_AtCycA-like_rpt2"/>
    <property type="match status" value="1"/>
</dbReference>
<evidence type="ECO:0000313" key="9">
    <source>
        <dbReference type="Proteomes" id="UP000029121"/>
    </source>
</evidence>
<dbReference type="Proteomes" id="UP000029121">
    <property type="component" value="Unassembled WGS sequence"/>
</dbReference>
<dbReference type="Pfam" id="PF00134">
    <property type="entry name" value="Cyclin_N"/>
    <property type="match status" value="1"/>
</dbReference>
<dbReference type="STRING" id="81985.R0IEK5"/>
<evidence type="ECO:0008006" key="10">
    <source>
        <dbReference type="Google" id="ProtNLM"/>
    </source>
</evidence>
<feature type="domain" description="Cyclin-like" evidence="6">
    <location>
        <begin position="69"/>
        <end position="147"/>
    </location>
</feature>
<evidence type="ECO:0000256" key="3">
    <source>
        <dbReference type="ARBA" id="ARBA00023127"/>
    </source>
</evidence>
<evidence type="ECO:0000256" key="2">
    <source>
        <dbReference type="ARBA" id="ARBA00022618"/>
    </source>
</evidence>
<evidence type="ECO:0000259" key="7">
    <source>
        <dbReference type="SMART" id="SM01332"/>
    </source>
</evidence>
<evidence type="ECO:0000313" key="8">
    <source>
        <dbReference type="EMBL" id="EOA36680.1"/>
    </source>
</evidence>
<dbReference type="InterPro" id="IPR006671">
    <property type="entry name" value="Cyclin_N"/>
</dbReference>
<evidence type="ECO:0000259" key="6">
    <source>
        <dbReference type="SMART" id="SM00385"/>
    </source>
</evidence>
<dbReference type="GO" id="GO:0016538">
    <property type="term" value="F:cyclin-dependent protein serine/threonine kinase regulator activity"/>
    <property type="evidence" value="ECO:0007669"/>
    <property type="project" value="InterPro"/>
</dbReference>
<gene>
    <name evidence="8" type="ORF">CARUB_v10012028mg</name>
</gene>
<dbReference type="GO" id="GO:0044772">
    <property type="term" value="P:mitotic cell cycle phase transition"/>
    <property type="evidence" value="ECO:0007669"/>
    <property type="project" value="InterPro"/>
</dbReference>
<dbReference type="InterPro" id="IPR004367">
    <property type="entry name" value="Cyclin_C-dom"/>
</dbReference>
<dbReference type="PANTHER" id="PTHR10177">
    <property type="entry name" value="CYCLINS"/>
    <property type="match status" value="1"/>
</dbReference>
<accession>R0IEK5</accession>
<keyword evidence="4" id="KW-0131">Cell cycle</keyword>
<feature type="domain" description="Cyclin C-terminal" evidence="7">
    <location>
        <begin position="156"/>
        <end position="280"/>
    </location>
</feature>
<protein>
    <recommendedName>
        <fullName evidence="10">Cyclin N-terminal domain-containing protein</fullName>
    </recommendedName>
</protein>
<dbReference type="SMART" id="SM01332">
    <property type="entry name" value="Cyclin_C"/>
    <property type="match status" value="1"/>
</dbReference>
<sequence>MVHRYIIQLQEMVKKLDQLSRSDDPGPYVGSMYEHLREMEVKQNQRPLPNYMEMVQNDVTPATRGALVDWLVEVAEEYKLGSETLYLTISHIDRFLSMKTIKKQKLQLVGVSAMLIASPPNVEDLCYITANAYTIQDVLKMEREILLALPFELESPTINTFLRRLIKVAQEDFKVPQLKLESLCCYLSELTILDYYITLNFMPSLLAASAVFLARFIIRPELHPWNQMLKEYTKYKATDLQECVGIIHDLYLSRRGGTLQAVRKKYKQPEFHCVATMPVSPELPVTFWTDVTI</sequence>
<dbReference type="FunFam" id="1.10.472.10:FF:000013">
    <property type="entry name" value="Cyclin A1"/>
    <property type="match status" value="1"/>
</dbReference>
<dbReference type="InterPro" id="IPR046965">
    <property type="entry name" value="Cyclin_A/B-like"/>
</dbReference>